<name>A0ABX7BF14_9PROT</name>
<evidence type="ECO:0000259" key="1">
    <source>
        <dbReference type="Pfam" id="PF08281"/>
    </source>
</evidence>
<dbReference type="Pfam" id="PF08281">
    <property type="entry name" value="Sigma70_r4_2"/>
    <property type="match status" value="1"/>
</dbReference>
<keyword evidence="2" id="KW-0614">Plasmid</keyword>
<evidence type="ECO:0000313" key="3">
    <source>
        <dbReference type="Proteomes" id="UP000595197"/>
    </source>
</evidence>
<dbReference type="Gene3D" id="1.10.10.10">
    <property type="entry name" value="Winged helix-like DNA-binding domain superfamily/Winged helix DNA-binding domain"/>
    <property type="match status" value="1"/>
</dbReference>
<dbReference type="InterPro" id="IPR013249">
    <property type="entry name" value="RNA_pol_sigma70_r4_t2"/>
</dbReference>
<sequence length="88" mass="9736">MKTSYLPSTLAQVRREVEALPAEGRSALMLVCVQGLSYQEAARQLDIPLQAVRKHLLGARLALLRKLDQPAARRLDRIAHAEVHAPTS</sequence>
<dbReference type="InterPro" id="IPR036388">
    <property type="entry name" value="WH-like_DNA-bd_sf"/>
</dbReference>
<dbReference type="InterPro" id="IPR013324">
    <property type="entry name" value="RNA_pol_sigma_r3/r4-like"/>
</dbReference>
<reference evidence="2" key="1">
    <citation type="submission" date="2021-02" db="EMBL/GenBank/DDBJ databases">
        <title>Skermanella TT6 skin isolate.</title>
        <authorList>
            <person name="Lee K."/>
            <person name="Ganzorig M."/>
        </authorList>
    </citation>
    <scope>NUCLEOTIDE SEQUENCE</scope>
    <source>
        <strain evidence="2">TT6</strain>
    </source>
</reference>
<accession>A0ABX7BF14</accession>
<organism evidence="2 3">
    <name type="scientific">Skermanella cutis</name>
    <dbReference type="NCBI Taxonomy" id="2775420"/>
    <lineage>
        <taxon>Bacteria</taxon>
        <taxon>Pseudomonadati</taxon>
        <taxon>Pseudomonadota</taxon>
        <taxon>Alphaproteobacteria</taxon>
        <taxon>Rhodospirillales</taxon>
        <taxon>Azospirillaceae</taxon>
        <taxon>Skermanella</taxon>
    </lineage>
</organism>
<dbReference type="RefSeq" id="WP_201082294.1">
    <property type="nucleotide sequence ID" value="NZ_CP067421.1"/>
</dbReference>
<keyword evidence="3" id="KW-1185">Reference proteome</keyword>
<dbReference type="SUPFAM" id="SSF88659">
    <property type="entry name" value="Sigma3 and sigma4 domains of RNA polymerase sigma factors"/>
    <property type="match status" value="1"/>
</dbReference>
<evidence type="ECO:0000313" key="2">
    <source>
        <dbReference type="EMBL" id="QQP92976.1"/>
    </source>
</evidence>
<proteinExistence type="predicted"/>
<geneLocation type="plasmid" evidence="2 3">
    <name>pTT6-1</name>
</geneLocation>
<dbReference type="EMBL" id="CP067421">
    <property type="protein sequence ID" value="QQP92976.1"/>
    <property type="molecule type" value="Genomic_DNA"/>
</dbReference>
<dbReference type="Proteomes" id="UP000595197">
    <property type="component" value="Plasmid pTT6-1"/>
</dbReference>
<feature type="domain" description="RNA polymerase sigma factor 70 region 4 type 2" evidence="1">
    <location>
        <begin position="11"/>
        <end position="63"/>
    </location>
</feature>
<protein>
    <recommendedName>
        <fullName evidence="1">RNA polymerase sigma factor 70 region 4 type 2 domain-containing protein</fullName>
    </recommendedName>
</protein>
<gene>
    <name evidence="2" type="ORF">IGS68_31580</name>
</gene>